<evidence type="ECO:0000313" key="1">
    <source>
        <dbReference type="EMBL" id="GAI89522.1"/>
    </source>
</evidence>
<accession>X1S916</accession>
<feature type="non-terminal residue" evidence="1">
    <location>
        <position position="1"/>
    </location>
</feature>
<gene>
    <name evidence="1" type="ORF">S12H4_38073</name>
</gene>
<dbReference type="EMBL" id="BARW01022879">
    <property type="protein sequence ID" value="GAI89522.1"/>
    <property type="molecule type" value="Genomic_DNA"/>
</dbReference>
<comment type="caution">
    <text evidence="1">The sequence shown here is derived from an EMBL/GenBank/DDBJ whole genome shotgun (WGS) entry which is preliminary data.</text>
</comment>
<sequence>PEDQSGSGLHATPYRYNWNGGAYGSYTSDSTPAVTVVDGDSADSDMQIRDKVGNVATIDGEDITIDDDTPEDFTITWTRHTGTPDGFYAYLSGSNIYYKEGESDYFTITVNNNGEIGNSGLFATEWDKNGCFAGGENDTDPLPEQKLFYYGSVYEGALFLIRLINNAGNYQEWSFTPVSDTTAPTIGTWNMVLTADTDSDGGDDIAPQSGYYEDDYGDTWSTTSPNIVVGREYFISQYWNYHGFICIDTGVNVEIDSFSANSFQLW</sequence>
<name>X1S916_9ZZZZ</name>
<organism evidence="1">
    <name type="scientific">marine sediment metagenome</name>
    <dbReference type="NCBI Taxonomy" id="412755"/>
    <lineage>
        <taxon>unclassified sequences</taxon>
        <taxon>metagenomes</taxon>
        <taxon>ecological metagenomes</taxon>
    </lineage>
</organism>
<feature type="non-terminal residue" evidence="1">
    <location>
        <position position="266"/>
    </location>
</feature>
<reference evidence="1" key="1">
    <citation type="journal article" date="2014" name="Front. Microbiol.">
        <title>High frequency of phylogenetically diverse reductive dehalogenase-homologous genes in deep subseafloor sedimentary metagenomes.</title>
        <authorList>
            <person name="Kawai M."/>
            <person name="Futagami T."/>
            <person name="Toyoda A."/>
            <person name="Takaki Y."/>
            <person name="Nishi S."/>
            <person name="Hori S."/>
            <person name="Arai W."/>
            <person name="Tsubouchi T."/>
            <person name="Morono Y."/>
            <person name="Uchiyama I."/>
            <person name="Ito T."/>
            <person name="Fujiyama A."/>
            <person name="Inagaki F."/>
            <person name="Takami H."/>
        </authorList>
    </citation>
    <scope>NUCLEOTIDE SEQUENCE</scope>
    <source>
        <strain evidence="1">Expedition CK06-06</strain>
    </source>
</reference>
<dbReference type="AlphaFoldDB" id="X1S916"/>
<protein>
    <submittedName>
        <fullName evidence="1">Uncharacterized protein</fullName>
    </submittedName>
</protein>
<proteinExistence type="predicted"/>